<keyword evidence="5" id="KW-1185">Reference proteome</keyword>
<evidence type="ECO:0000259" key="1">
    <source>
        <dbReference type="SMART" id="SM00829"/>
    </source>
</evidence>
<dbReference type="Proteomes" id="UP001388259">
    <property type="component" value="Unassembled WGS sequence"/>
</dbReference>
<dbReference type="InterPro" id="IPR013154">
    <property type="entry name" value="ADH-like_N"/>
</dbReference>
<dbReference type="InterPro" id="IPR051397">
    <property type="entry name" value="Zn-ADH-like_protein"/>
</dbReference>
<dbReference type="Pfam" id="PF08240">
    <property type="entry name" value="ADH_N"/>
    <property type="match status" value="1"/>
</dbReference>
<dbReference type="Pfam" id="PF13602">
    <property type="entry name" value="ADH_zinc_N_2"/>
    <property type="match status" value="1"/>
</dbReference>
<dbReference type="SMART" id="SM00829">
    <property type="entry name" value="PKS_ER"/>
    <property type="match status" value="1"/>
</dbReference>
<proteinExistence type="predicted"/>
<reference evidence="2 5" key="1">
    <citation type="submission" date="2024-01" db="EMBL/GenBank/DDBJ databases">
        <title>Aequorivita flavus sp. nov., isolated from deep-sea sediment.</title>
        <authorList>
            <person name="Chen X."/>
        </authorList>
    </citation>
    <scope>NUCLEOTIDE SEQUENCE</scope>
    <source>
        <strain evidence="2">MCCC 1A16923</strain>
        <strain evidence="3 5">MCCC 1A16935</strain>
    </source>
</reference>
<dbReference type="Gene3D" id="3.90.180.10">
    <property type="entry name" value="Medium-chain alcohol dehydrogenases, catalytic domain"/>
    <property type="match status" value="1"/>
</dbReference>
<feature type="domain" description="Enoyl reductase (ER)" evidence="1">
    <location>
        <begin position="12"/>
        <end position="333"/>
    </location>
</feature>
<dbReference type="GO" id="GO:0016491">
    <property type="term" value="F:oxidoreductase activity"/>
    <property type="evidence" value="ECO:0007669"/>
    <property type="project" value="InterPro"/>
</dbReference>
<evidence type="ECO:0000313" key="5">
    <source>
        <dbReference type="Proteomes" id="UP001390963"/>
    </source>
</evidence>
<dbReference type="SUPFAM" id="SSF51735">
    <property type="entry name" value="NAD(P)-binding Rossmann-fold domains"/>
    <property type="match status" value="1"/>
</dbReference>
<evidence type="ECO:0000313" key="2">
    <source>
        <dbReference type="EMBL" id="MEM0517115.1"/>
    </source>
</evidence>
<dbReference type="InterPro" id="IPR036291">
    <property type="entry name" value="NAD(P)-bd_dom_sf"/>
</dbReference>
<evidence type="ECO:0000313" key="3">
    <source>
        <dbReference type="EMBL" id="MEM0572144.1"/>
    </source>
</evidence>
<protein>
    <submittedName>
        <fullName evidence="2">Medium chain dehydrogenase/reductase family protein</fullName>
    </submittedName>
</protein>
<dbReference type="Proteomes" id="UP001390963">
    <property type="component" value="Unassembled WGS sequence"/>
</dbReference>
<accession>A0AB35YP73</accession>
<evidence type="ECO:0000313" key="4">
    <source>
        <dbReference type="Proteomes" id="UP001388259"/>
    </source>
</evidence>
<gene>
    <name evidence="3" type="ORF">VZD24_01330</name>
    <name evidence="2" type="ORF">VZD85_02030</name>
</gene>
<dbReference type="EMBL" id="JBANCF010000001">
    <property type="protein sequence ID" value="MEM0572144.1"/>
    <property type="molecule type" value="Genomic_DNA"/>
</dbReference>
<dbReference type="InterPro" id="IPR020843">
    <property type="entry name" value="ER"/>
</dbReference>
<dbReference type="CDD" id="cd08273">
    <property type="entry name" value="MDR8"/>
    <property type="match status" value="1"/>
</dbReference>
<organism evidence="2 4">
    <name type="scientific">Aequorivita flava</name>
    <dbReference type="NCBI Taxonomy" id="3114371"/>
    <lineage>
        <taxon>Bacteria</taxon>
        <taxon>Pseudomonadati</taxon>
        <taxon>Bacteroidota</taxon>
        <taxon>Flavobacteriia</taxon>
        <taxon>Flavobacteriales</taxon>
        <taxon>Flavobacteriaceae</taxon>
        <taxon>Aequorivita</taxon>
    </lineage>
</organism>
<name>A0AB35YP73_9FLAO</name>
<sequence length="337" mass="37594">MQYRRIVISKFGSPEVLQEITEKELPKPQKGQVRIKVLTTSASFTDTLVRRGIYPDVKEKPPFSPGYDLVGIVDELGEGVNNLTVGQKVADLTIIGAYTEYICLDANSVVPVPNDLDNGEVVSLILTYLTAYQMLHRFAKVKDGQTILIHACAGAVGTAMIQLGKLMDLKMYGTASKNKHDFVKRMGAIPIDYKQQDFVKVMKEKEANGIDAVFDPMGGDYFSRSLSVLKKTGILVGFGFQNSASGNGGNVIIDFMKIHLWNLLPSKPSAKFYVITSIRKKHPKWFREDLNKLFKLLSERKIKPEIGKIMRLNEASEAHKLVEKAMVKGKIILKVTE</sequence>
<dbReference type="Gene3D" id="3.40.50.720">
    <property type="entry name" value="NAD(P)-binding Rossmann-like Domain"/>
    <property type="match status" value="1"/>
</dbReference>
<comment type="caution">
    <text evidence="2">The sequence shown here is derived from an EMBL/GenBank/DDBJ whole genome shotgun (WGS) entry which is preliminary data.</text>
</comment>
<dbReference type="PANTHER" id="PTHR43677">
    <property type="entry name" value="SHORT-CHAIN DEHYDROGENASE/REDUCTASE"/>
    <property type="match status" value="1"/>
</dbReference>
<dbReference type="InterPro" id="IPR011032">
    <property type="entry name" value="GroES-like_sf"/>
</dbReference>
<dbReference type="EMBL" id="JAZBJM010000001">
    <property type="protein sequence ID" value="MEM0517115.1"/>
    <property type="molecule type" value="Genomic_DNA"/>
</dbReference>
<dbReference type="SUPFAM" id="SSF50129">
    <property type="entry name" value="GroES-like"/>
    <property type="match status" value="1"/>
</dbReference>
<dbReference type="PANTHER" id="PTHR43677:SF4">
    <property type="entry name" value="QUINONE OXIDOREDUCTASE-LIKE PROTEIN 2"/>
    <property type="match status" value="1"/>
</dbReference>
<dbReference type="AlphaFoldDB" id="A0AB35YP73"/>
<dbReference type="RefSeq" id="WP_342686551.1">
    <property type="nucleotide sequence ID" value="NZ_JAZBJM010000001.1"/>
</dbReference>